<evidence type="ECO:0000313" key="11">
    <source>
        <dbReference type="Proteomes" id="UP000231655"/>
    </source>
</evidence>
<dbReference type="InterPro" id="IPR014031">
    <property type="entry name" value="Ketoacyl_synth_C"/>
</dbReference>
<feature type="region of interest" description="N-terminal hotdog fold" evidence="5">
    <location>
        <begin position="914"/>
        <end position="1033"/>
    </location>
</feature>
<keyword evidence="1" id="KW-0596">Phosphopantetheine</keyword>
<dbReference type="InterPro" id="IPR014043">
    <property type="entry name" value="Acyl_transferase_dom"/>
</dbReference>
<dbReference type="OrthoDB" id="9778690at2"/>
<dbReference type="GO" id="GO:0006633">
    <property type="term" value="P:fatty acid biosynthetic process"/>
    <property type="evidence" value="ECO:0007669"/>
    <property type="project" value="InterPro"/>
</dbReference>
<reference evidence="9 12" key="2">
    <citation type="journal article" date="2018" name="Int. J. Syst. Evol. Microbiol.">
        <title>Pseudooceanicola lipolyticus sp. nov., a marine alphaproteobacterium, reclassification of Oceanicola flagellatus as Pseudooceanicola flagellatus comb. nov. and emended description of the genus Pseudooceanicola.</title>
        <authorList>
            <person name="Huang M.-M."/>
            <person name="Guo L.-L."/>
            <person name="Wu Y.-H."/>
            <person name="Lai Q.-L."/>
            <person name="Shao Z.-Z."/>
            <person name="Wang C.-S."/>
            <person name="Wu M."/>
            <person name="Xu X.-W."/>
        </authorList>
    </citation>
    <scope>NUCLEOTIDE SEQUENCE [LARGE SCALE GENOMIC DNA]</scope>
    <source>
        <strain evidence="9 12">Ar-45</strain>
    </source>
</reference>
<dbReference type="InterPro" id="IPR020806">
    <property type="entry name" value="PKS_PP-bd"/>
</dbReference>
<dbReference type="Gene3D" id="3.40.50.720">
    <property type="entry name" value="NAD(P)-binding Rossmann-like Domain"/>
    <property type="match status" value="3"/>
</dbReference>
<evidence type="ECO:0000313" key="12">
    <source>
        <dbReference type="Proteomes" id="UP000231702"/>
    </source>
</evidence>
<dbReference type="Pfam" id="PF13602">
    <property type="entry name" value="ADH_zinc_N_2"/>
    <property type="match status" value="1"/>
</dbReference>
<dbReference type="Gene3D" id="3.10.129.110">
    <property type="entry name" value="Polyketide synthase dehydratase"/>
    <property type="match status" value="1"/>
</dbReference>
<dbReference type="Pfam" id="PF00109">
    <property type="entry name" value="ketoacyl-synt"/>
    <property type="match status" value="1"/>
</dbReference>
<dbReference type="SUPFAM" id="SSF55048">
    <property type="entry name" value="Probable ACP-binding domain of malonyl-CoA ACP transacylase"/>
    <property type="match status" value="1"/>
</dbReference>
<dbReference type="Gene3D" id="3.40.366.10">
    <property type="entry name" value="Malonyl-Coenzyme A Acyl Carrier Protein, domain 2"/>
    <property type="match status" value="1"/>
</dbReference>
<feature type="domain" description="Ketosynthase family 3 (KS3)" evidence="7">
    <location>
        <begin position="14"/>
        <end position="438"/>
    </location>
</feature>
<name>A0A285IT61_9RHOB</name>
<dbReference type="GO" id="GO:0016491">
    <property type="term" value="F:oxidoreductase activity"/>
    <property type="evidence" value="ECO:0007669"/>
    <property type="project" value="InterPro"/>
</dbReference>
<dbReference type="Pfam" id="PF00550">
    <property type="entry name" value="PP-binding"/>
    <property type="match status" value="1"/>
</dbReference>
<dbReference type="SUPFAM" id="SSF53901">
    <property type="entry name" value="Thiolase-like"/>
    <property type="match status" value="1"/>
</dbReference>
<dbReference type="PANTHER" id="PTHR43775">
    <property type="entry name" value="FATTY ACID SYNTHASE"/>
    <property type="match status" value="1"/>
</dbReference>
<accession>A0A285IT61</accession>
<dbReference type="InterPro" id="IPR011032">
    <property type="entry name" value="GroES-like_sf"/>
</dbReference>
<dbReference type="InterPro" id="IPR018201">
    <property type="entry name" value="Ketoacyl_synth_AS"/>
</dbReference>
<dbReference type="InterPro" id="IPR016039">
    <property type="entry name" value="Thiolase-like"/>
</dbReference>
<dbReference type="InterPro" id="IPR009081">
    <property type="entry name" value="PP-bd_ACP"/>
</dbReference>
<dbReference type="GO" id="GO:0004312">
    <property type="term" value="F:fatty acid synthase activity"/>
    <property type="evidence" value="ECO:0007669"/>
    <property type="project" value="TreeGrafter"/>
</dbReference>
<dbReference type="Pfam" id="PF08240">
    <property type="entry name" value="ADH_N"/>
    <property type="match status" value="1"/>
</dbReference>
<keyword evidence="3 10" id="KW-0808">Transferase</keyword>
<feature type="domain" description="PKS/mFAS DH" evidence="8">
    <location>
        <begin position="914"/>
        <end position="1198"/>
    </location>
</feature>
<feature type="domain" description="Carrier" evidence="6">
    <location>
        <begin position="2058"/>
        <end position="2135"/>
    </location>
</feature>
<evidence type="ECO:0000259" key="8">
    <source>
        <dbReference type="PROSITE" id="PS52019"/>
    </source>
</evidence>
<dbReference type="PROSITE" id="PS50075">
    <property type="entry name" value="CARRIER"/>
    <property type="match status" value="1"/>
</dbReference>
<dbReference type="EMBL" id="PGTD01000007">
    <property type="protein sequence ID" value="PJE32005.1"/>
    <property type="molecule type" value="Genomic_DNA"/>
</dbReference>
<dbReference type="InterPro" id="IPR049551">
    <property type="entry name" value="PKS_DH_C"/>
</dbReference>
<dbReference type="InterPro" id="IPR001227">
    <property type="entry name" value="Ac_transferase_dom_sf"/>
</dbReference>
<dbReference type="GO" id="GO:0004315">
    <property type="term" value="F:3-oxoacyl-[acyl-carrier-protein] synthase activity"/>
    <property type="evidence" value="ECO:0007669"/>
    <property type="project" value="InterPro"/>
</dbReference>
<evidence type="ECO:0000256" key="3">
    <source>
        <dbReference type="ARBA" id="ARBA00022679"/>
    </source>
</evidence>
<dbReference type="SMART" id="SM00822">
    <property type="entry name" value="PKS_KR"/>
    <property type="match status" value="1"/>
</dbReference>
<keyword evidence="4" id="KW-0511">Multifunctional enzyme</keyword>
<dbReference type="InterPro" id="IPR042104">
    <property type="entry name" value="PKS_dehydratase_sf"/>
</dbReference>
<dbReference type="InterPro" id="IPR020841">
    <property type="entry name" value="PKS_Beta-ketoAc_synthase_dom"/>
</dbReference>
<dbReference type="Pfam" id="PF00698">
    <property type="entry name" value="Acyl_transf_1"/>
    <property type="match status" value="1"/>
</dbReference>
<dbReference type="InterPro" id="IPR016036">
    <property type="entry name" value="Malonyl_transacylase_ACP-bd"/>
</dbReference>
<dbReference type="SUPFAM" id="SSF51735">
    <property type="entry name" value="NAD(P)-binding Rossmann-fold domains"/>
    <property type="match status" value="3"/>
</dbReference>
<dbReference type="Gene3D" id="3.30.70.3290">
    <property type="match status" value="1"/>
</dbReference>
<dbReference type="InterPro" id="IPR014030">
    <property type="entry name" value="Ketoacyl_synth_N"/>
</dbReference>
<dbReference type="Pfam" id="PF14765">
    <property type="entry name" value="PS-DH"/>
    <property type="match status" value="1"/>
</dbReference>
<dbReference type="InterPro" id="IPR013968">
    <property type="entry name" value="PKS_KR"/>
</dbReference>
<gene>
    <name evidence="9" type="ORF">CVM39_02605</name>
    <name evidence="10" type="ORF">SAMN06297129_2055</name>
</gene>
<dbReference type="InterPro" id="IPR032821">
    <property type="entry name" value="PKS_assoc"/>
</dbReference>
<dbReference type="InterPro" id="IPR020843">
    <property type="entry name" value="ER"/>
</dbReference>
<dbReference type="InterPro" id="IPR057326">
    <property type="entry name" value="KR_dom"/>
</dbReference>
<keyword evidence="2" id="KW-0597">Phosphoprotein</keyword>
<dbReference type="SUPFAM" id="SSF50129">
    <property type="entry name" value="GroES-like"/>
    <property type="match status" value="1"/>
</dbReference>
<dbReference type="InterPro" id="IPR036291">
    <property type="entry name" value="NAD(P)-bd_dom_sf"/>
</dbReference>
<evidence type="ECO:0000256" key="1">
    <source>
        <dbReference type="ARBA" id="ARBA00022450"/>
    </source>
</evidence>
<sequence length="2535" mass="271858">MKRAVPDPEGAEFANALAIVGMACRLPGGNETPDDYWQFLLDRKTGIREVPEDRWNAETYYSENSDAIASATTKWAGFLDDIRGFDAKFFGISPREAAAMDPQQRLLLQCTYEALQDTQRAASDYSRGKTGVFVGISQSDYRTIQELRPTNPENFAGTGYALCISANRVSHRLNLKGPSYAVDTACSSSLVALNQAVQNLHSGACDVAVVAGVNVLAHPSSFIAFSRAGMLSSTGQISTFDNRANGFVRGEAAGVVVLKPYHKSLEDGDRIHALIHASACNQDGFTPTITAPAQDSQIDMLEDLFTQSGVDKAWVGYVEAHGTGTPVGDPIEAGAIGTVIGQHNAERPVWIGSGKANVGHAEAAAGISGLIKAVLAVRNGVVPPNVNFDTPNPNIPFDALNLKVPTAAEPFPEAGGLRFAVVNSFGFGGTNASTLISSVPAQAAVPVMPVARRGAQDFPYFFPLSGPSQEAILANAGDLLALLKDEDSALSQLSLAELSAALGKDRAHLTYRTMLLARSRDELLEALELLVENDEEKLSEAKTVITGQARTETSLCFVFAGQGSQWWAMGRQFMEHSPVFRDAVEAYDAHFKTVAGWSLVDELLADEASSRIDDTAVTQPALFAIQAGLGAVWESFGIKPDMVVGHSIGESAASYIAGGLTLEGAASFLSKRGVVRDQLGQKGAMAAVGLAPEDIEPLLPPKINVAAVNGPGSTTISGDYDTLHAFVEEFQESQPDTFIRILKVDTAWHSYQLEAGEEWFRREVKEVSWRVPQIPFISTVTGKPETKFDLEYAWLNLRRPVMFQQGIETALKMGATTFVELGPHSTLMGPTKSTALEAGAKVDVFQSLSRKEADFDIFARTAAQLYVSGYALDWDALAGGAEAPLALPRNHWMQESLWQDSEESRAALYGARPHPFLGRKSADAGSAWRMELNTKAWPFLKDHRMQSETLFPGAGYLETLVALGVELHGDKPLELSDTVIHEALFLEEDQDMLVSVSWSPDRKRAKLFSRPRDSRDDWVLRSEGKIRVTDVPAPEAMPFDPATTELQEVDAALVYDVDSSQGFVNYGPAFQVIDRIWVGEHSAVARIKAPEAIKGQTETFYIHPSLMDGCLQMCDPRISAATIHTPRKPGDMAYLPVGARKLRYYGRLPDEVIAHAHRARNPVTGEIEAHFTVTDVDGRVLFQAEGLLTQPLPTKAAAEATDEVLPNFTVEGLSEIRDEPALVDDALGTWLVLAESAADVAPLVSEMTALGAAPVVLTRDALGEELVQAVEDQHGEALEQAQVKGIFFAAALGAAGTPADAEPADLYAQIERNVMDLITIGDLMDFHRTNEVALPRIAVLTSGAYPDPVTGKAGAAGLTQTPISALGRVLATETPEYHVRMFDHDGSDAAGLALRLLSDTLETETVIREGKTYGARLFARETSEFEPKLVDVPASDETVNFHATMRQPGVIDDLGLWELPLEALADDAVRVRISAVGMNFRDVMAVTGLLPEEAEPDPAWQHLGLEFGAVVHAVGKNVTGLKPGDRVMGMGRRCLQRFMDVDPRALTVLPEHISLEEAATIPSAFATAHYALNRVGRMRKGEKVFIHVATGGVGMAGIQLCQDVGTEIFATAGSPAKRELLAELGAHHIMDSRSLKFADDVERITEGRGVDVLLNSLPGEYITKGLDIVAPYGRYLEIGKVDVYADSAIGMKALRKNVSFSCLDLAAMGQERPELLAELMQEVVEMFAERRLKPLPVTSFPISQIGDAVRYMSQARHVGKVVVSLEEASFKIRRDISRPVALSGDASYLITGGTKGFGLTIADWMSRAGAGKLVLTSRGGSFLKEDMDRVKAMQARGTQVEALALDVTSETEMEAYVAAATSDATHPLRGVVHGAAVIKDGFLNQLTPEVITEVLRPKVLGGWILHRAFEKAGVEPDFLIGFSSIAEIIGSGGQGNYVAANAFLTALARYRDGLGLNGTAINWGAMAESGFVARSDGMASYLESVGLHGLTDEETDMGMEIAVSRDVAGFCYSKADWVQIARANAALGGSPRIAPLLQKDGSGGGEVRARLMALSGDELRAEAIEFLKDEVANVLKIDKATIQPDRPMSELGLDSLSSFELKMRVETALDFTMPVSRFLAAPSIDEFAKILEEEIAAMVEAEANAASAEEAGGEGEAEGADVALGFQGTDHQVDLLRSSLAPMSSTSGKLSLFHHRTAGISTDRAAAEAAMAVLAERHPLLRLRAEGAGEALVLQLDGAPQVLEALPEVPEVPDVAAGQLVVLAVGAGKVSLMLHLAVGDAASADLLLAELSALLRGEELAIPAARDEIDAALAACRYDEESAEGKNDRAFWWYAVKAGAAPVPFARRARALLPQGMGRERGRTQVLSLPLDGADLSEDRILLRFARGLRAATGSSGNVLVTRIASAREGLEGTPAIGPFEQAQPVLVECDLPEALAEARLRRVLAAAAAHRHFGSAAAAKAFAKSFRDWKVHPFQLAVTTGEAASRAVHASHDLVLEIDAEAGELRLVRDLDVVTEGEARAILAAFETALVPAQ</sequence>
<dbReference type="InterPro" id="IPR050091">
    <property type="entry name" value="PKS_NRPS_Biosynth_Enz"/>
</dbReference>
<dbReference type="Gene3D" id="3.40.47.10">
    <property type="match status" value="1"/>
</dbReference>
<evidence type="ECO:0000313" key="9">
    <source>
        <dbReference type="EMBL" id="PJE32005.1"/>
    </source>
</evidence>
<dbReference type="CDD" id="cd00833">
    <property type="entry name" value="PKS"/>
    <property type="match status" value="1"/>
</dbReference>
<dbReference type="CDD" id="cd05195">
    <property type="entry name" value="enoyl_red"/>
    <property type="match status" value="1"/>
</dbReference>
<dbReference type="Pfam" id="PF02801">
    <property type="entry name" value="Ketoacyl-synt_C"/>
    <property type="match status" value="1"/>
</dbReference>
<dbReference type="SMART" id="SM00827">
    <property type="entry name" value="PKS_AT"/>
    <property type="match status" value="1"/>
</dbReference>
<dbReference type="SUPFAM" id="SSF52151">
    <property type="entry name" value="FabD/lysophospholipase-like"/>
    <property type="match status" value="1"/>
</dbReference>
<dbReference type="PROSITE" id="PS52019">
    <property type="entry name" value="PKS_MFAS_DH"/>
    <property type="match status" value="1"/>
</dbReference>
<dbReference type="InterPro" id="IPR013154">
    <property type="entry name" value="ADH-like_N"/>
</dbReference>
<keyword evidence="12" id="KW-1185">Reference proteome</keyword>
<dbReference type="Gene3D" id="1.10.1200.10">
    <property type="entry name" value="ACP-like"/>
    <property type="match status" value="1"/>
</dbReference>
<dbReference type="Pfam" id="PF21089">
    <property type="entry name" value="PKS_DH_N"/>
    <property type="match status" value="1"/>
</dbReference>
<protein>
    <submittedName>
        <fullName evidence="10">Acyl transferase domain-containing protein</fullName>
    </submittedName>
</protein>
<dbReference type="InterPro" id="IPR049900">
    <property type="entry name" value="PKS_mFAS_DH"/>
</dbReference>
<evidence type="ECO:0000256" key="2">
    <source>
        <dbReference type="ARBA" id="ARBA00022553"/>
    </source>
</evidence>
<reference evidence="10 11" key="1">
    <citation type="submission" date="2017-09" db="EMBL/GenBank/DDBJ databases">
        <authorList>
            <person name="Ehlers B."/>
            <person name="Leendertz F.H."/>
        </authorList>
    </citation>
    <scope>NUCLEOTIDE SEQUENCE [LARGE SCALE GENOMIC DNA]</scope>
    <source>
        <strain evidence="10 11">CGMCC 1.12662</strain>
    </source>
</reference>
<dbReference type="PROSITE" id="PS52004">
    <property type="entry name" value="KS3_2"/>
    <property type="match status" value="1"/>
</dbReference>
<evidence type="ECO:0000259" key="6">
    <source>
        <dbReference type="PROSITE" id="PS50075"/>
    </source>
</evidence>
<dbReference type="Proteomes" id="UP000231702">
    <property type="component" value="Unassembled WGS sequence"/>
</dbReference>
<evidence type="ECO:0000259" key="7">
    <source>
        <dbReference type="PROSITE" id="PS52004"/>
    </source>
</evidence>
<dbReference type="SMART" id="SM00829">
    <property type="entry name" value="PKS_ER"/>
    <property type="match status" value="1"/>
</dbReference>
<evidence type="ECO:0000313" key="10">
    <source>
        <dbReference type="EMBL" id="SNY51205.1"/>
    </source>
</evidence>
<dbReference type="FunFam" id="3.40.50.720:FF:000209">
    <property type="entry name" value="Polyketide synthase Pks12"/>
    <property type="match status" value="1"/>
</dbReference>
<organism evidence="10 11">
    <name type="scientific">Pseudooceanicola antarcticus</name>
    <dbReference type="NCBI Taxonomy" id="1247613"/>
    <lineage>
        <taxon>Bacteria</taxon>
        <taxon>Pseudomonadati</taxon>
        <taxon>Pseudomonadota</taxon>
        <taxon>Alphaproteobacteria</taxon>
        <taxon>Rhodobacterales</taxon>
        <taxon>Paracoccaceae</taxon>
        <taxon>Pseudooceanicola</taxon>
    </lineage>
</organism>
<evidence type="ECO:0000256" key="4">
    <source>
        <dbReference type="ARBA" id="ARBA00023268"/>
    </source>
</evidence>
<feature type="active site" description="Proton donor; for dehydratase activity" evidence="5">
    <location>
        <position position="1108"/>
    </location>
</feature>
<dbReference type="Proteomes" id="UP000231655">
    <property type="component" value="Unassembled WGS sequence"/>
</dbReference>
<dbReference type="PANTHER" id="PTHR43775:SF37">
    <property type="entry name" value="SI:DKEY-61P9.11"/>
    <property type="match status" value="1"/>
</dbReference>
<dbReference type="RefSeq" id="WP_097145781.1">
    <property type="nucleotide sequence ID" value="NZ_OBEA01000003.1"/>
</dbReference>
<dbReference type="Pfam" id="PF16197">
    <property type="entry name" value="KAsynt_C_assoc"/>
    <property type="match status" value="1"/>
</dbReference>
<dbReference type="InterPro" id="IPR020807">
    <property type="entry name" value="PKS_DH"/>
</dbReference>
<dbReference type="SMART" id="SM00823">
    <property type="entry name" value="PKS_PP"/>
    <property type="match status" value="1"/>
</dbReference>
<dbReference type="PROSITE" id="PS51257">
    <property type="entry name" value="PROKAR_LIPOPROTEIN"/>
    <property type="match status" value="1"/>
</dbReference>
<dbReference type="PROSITE" id="PS00606">
    <property type="entry name" value="KS3_1"/>
    <property type="match status" value="1"/>
</dbReference>
<dbReference type="InterPro" id="IPR049552">
    <property type="entry name" value="PKS_DH_N"/>
</dbReference>
<dbReference type="EMBL" id="OBEA01000003">
    <property type="protein sequence ID" value="SNY51205.1"/>
    <property type="molecule type" value="Genomic_DNA"/>
</dbReference>
<dbReference type="Pfam" id="PF08659">
    <property type="entry name" value="KR"/>
    <property type="match status" value="1"/>
</dbReference>
<dbReference type="Gene3D" id="3.90.180.10">
    <property type="entry name" value="Medium-chain alcohol dehydrogenases, catalytic domain"/>
    <property type="match status" value="1"/>
</dbReference>
<dbReference type="SMART" id="SM00825">
    <property type="entry name" value="PKS_KS"/>
    <property type="match status" value="1"/>
</dbReference>
<evidence type="ECO:0000256" key="5">
    <source>
        <dbReference type="PROSITE-ProRule" id="PRU01363"/>
    </source>
</evidence>
<feature type="active site" description="Proton acceptor; for dehydratase activity" evidence="5">
    <location>
        <position position="943"/>
    </location>
</feature>
<proteinExistence type="predicted"/>
<dbReference type="InterPro" id="IPR036736">
    <property type="entry name" value="ACP-like_sf"/>
</dbReference>
<dbReference type="SUPFAM" id="SSF47336">
    <property type="entry name" value="ACP-like"/>
    <property type="match status" value="1"/>
</dbReference>
<dbReference type="SMART" id="SM00826">
    <property type="entry name" value="PKS_DH"/>
    <property type="match status" value="1"/>
</dbReference>
<dbReference type="InterPro" id="IPR016035">
    <property type="entry name" value="Acyl_Trfase/lysoPLipase"/>
</dbReference>
<dbReference type="GO" id="GO:0031177">
    <property type="term" value="F:phosphopantetheine binding"/>
    <property type="evidence" value="ECO:0007669"/>
    <property type="project" value="InterPro"/>
</dbReference>
<feature type="region of interest" description="C-terminal hotdog fold" evidence="5">
    <location>
        <begin position="1046"/>
        <end position="1198"/>
    </location>
</feature>